<dbReference type="RefSeq" id="WP_019232462.1">
    <property type="nucleotide sequence ID" value="NZ_CAAAHR010000081.1"/>
</dbReference>
<dbReference type="SMART" id="SM00248">
    <property type="entry name" value="ANK"/>
    <property type="match status" value="7"/>
</dbReference>
<reference evidence="4" key="1">
    <citation type="submission" date="2017-12" db="EMBL/GenBank/DDBJ databases">
        <title>FDA dAtabase for Regulatory Grade micrObial Sequences (FDA-ARGOS): Supporting development and validation of Infectious Disease Dx tests.</title>
        <authorList>
            <person name="Kerrigan L."/>
            <person name="Tallon L.J."/>
            <person name="Sadzewicz L."/>
            <person name="Sengamalay N."/>
            <person name="Ott S."/>
            <person name="Godinez A."/>
            <person name="Nagaraj S."/>
            <person name="Vavikolanu K."/>
            <person name="Vyas G."/>
            <person name="Nadendla S."/>
            <person name="Aluvathingal J."/>
            <person name="Sichtig H."/>
        </authorList>
    </citation>
    <scope>NUCLEOTIDE SEQUENCE [LARGE SCALE GENOMIC DNA]</scope>
    <source>
        <strain evidence="4">FDAARGOS_200</strain>
    </source>
</reference>
<dbReference type="InterPro" id="IPR002110">
    <property type="entry name" value="Ankyrin_rpt"/>
</dbReference>
<comment type="caution">
    <text evidence="4">The sequence shown here is derived from an EMBL/GenBank/DDBJ whole genome shotgun (WGS) entry which is preliminary data.</text>
</comment>
<dbReference type="Pfam" id="PF12796">
    <property type="entry name" value="Ank_2"/>
    <property type="match status" value="3"/>
</dbReference>
<dbReference type="PROSITE" id="PS50297">
    <property type="entry name" value="ANK_REP_REGION"/>
    <property type="match status" value="2"/>
</dbReference>
<dbReference type="PANTHER" id="PTHR24198:SF165">
    <property type="entry name" value="ANKYRIN REPEAT-CONTAINING PROTEIN-RELATED"/>
    <property type="match status" value="1"/>
</dbReference>
<keyword evidence="2 3" id="KW-0040">ANK repeat</keyword>
<evidence type="ECO:0000313" key="4">
    <source>
        <dbReference type="EMBL" id="PNL61916.1"/>
    </source>
</evidence>
<evidence type="ECO:0000256" key="2">
    <source>
        <dbReference type="ARBA" id="ARBA00023043"/>
    </source>
</evidence>
<dbReference type="PRINTS" id="PR01415">
    <property type="entry name" value="ANKYRIN"/>
</dbReference>
<evidence type="ECO:0000256" key="3">
    <source>
        <dbReference type="PROSITE-ProRule" id="PRU00023"/>
    </source>
</evidence>
<dbReference type="PROSITE" id="PS50088">
    <property type="entry name" value="ANK_REPEAT"/>
    <property type="match status" value="2"/>
</dbReference>
<sequence>MNKRIYLKETKMFNSFKTLYADLKLTPHYEKEAALTRLENWCTSYISQDISYTGSEEERYRSYLSLTQNFLDDFLAIVTKEAQTRFDGMNAIQYAAFKGYDHFLSQFVPTHPELLNEENKLGMTALHFAALKGHIHSVKVLLNANILPNKVNKDREFPIHSALFLANKMDQELKKRKIELFNILKNAAPFTMNAVTLNGETVAHLMAKNGFTNLLEDLAKEHSILLFTKNNHGKYPIHLAILNQQLQTVERLITIPGIEELRDAEKRCALHYAAAFGNVEMIKACVITKNYLNARDAYQKTPLIRAAESGNLEAVQFLVELGAEVGVVDLEGFTILDYALQNQNTKLKEWIQQNTSLKNPTMRTINTPWFSSLR</sequence>
<feature type="repeat" description="ANK" evidence="3">
    <location>
        <begin position="121"/>
        <end position="153"/>
    </location>
</feature>
<dbReference type="PANTHER" id="PTHR24198">
    <property type="entry name" value="ANKYRIN REPEAT AND PROTEIN KINASE DOMAIN-CONTAINING PROTEIN"/>
    <property type="match status" value="1"/>
</dbReference>
<proteinExistence type="predicted"/>
<accession>A0AAX0WU24</accession>
<evidence type="ECO:0000256" key="1">
    <source>
        <dbReference type="ARBA" id="ARBA00022737"/>
    </source>
</evidence>
<keyword evidence="5" id="KW-1185">Reference proteome</keyword>
<keyword evidence="1" id="KW-0677">Repeat</keyword>
<dbReference type="InterPro" id="IPR036770">
    <property type="entry name" value="Ankyrin_rpt-contain_sf"/>
</dbReference>
<evidence type="ECO:0000313" key="5">
    <source>
        <dbReference type="Proteomes" id="UP000192511"/>
    </source>
</evidence>
<gene>
    <name evidence="4" type="ORF">A6J39_012225</name>
</gene>
<dbReference type="Gene3D" id="1.25.40.20">
    <property type="entry name" value="Ankyrin repeat-containing domain"/>
    <property type="match status" value="2"/>
</dbReference>
<dbReference type="SUPFAM" id="SSF48403">
    <property type="entry name" value="Ankyrin repeat"/>
    <property type="match status" value="1"/>
</dbReference>
<dbReference type="EMBL" id="NBTX02000004">
    <property type="protein sequence ID" value="PNL61916.1"/>
    <property type="molecule type" value="Genomic_DNA"/>
</dbReference>
<name>A0AAX0WU24_9GAMM</name>
<dbReference type="Proteomes" id="UP000192511">
    <property type="component" value="Unassembled WGS sequence"/>
</dbReference>
<dbReference type="AlphaFoldDB" id="A0AAX0WU24"/>
<dbReference type="GeneID" id="98065745"/>
<organism evidence="4 5">
    <name type="scientific">Legionella anisa</name>
    <dbReference type="NCBI Taxonomy" id="28082"/>
    <lineage>
        <taxon>Bacteria</taxon>
        <taxon>Pseudomonadati</taxon>
        <taxon>Pseudomonadota</taxon>
        <taxon>Gammaproteobacteria</taxon>
        <taxon>Legionellales</taxon>
        <taxon>Legionellaceae</taxon>
        <taxon>Legionella</taxon>
    </lineage>
</organism>
<protein>
    <submittedName>
        <fullName evidence="4">Ankyrin repeat domain-containing protein</fullName>
    </submittedName>
</protein>
<feature type="repeat" description="ANK" evidence="3">
    <location>
        <begin position="298"/>
        <end position="330"/>
    </location>
</feature>